<reference evidence="9 10" key="1">
    <citation type="submission" date="2017-08" db="EMBL/GenBank/DDBJ databases">
        <title>Infants hospitalized years apart are colonized by the same room-sourced microbial strains.</title>
        <authorList>
            <person name="Brooks B."/>
            <person name="Olm M.R."/>
            <person name="Firek B.A."/>
            <person name="Baker R."/>
            <person name="Thomas B.C."/>
            <person name="Morowitz M.J."/>
            <person name="Banfield J.F."/>
        </authorList>
    </citation>
    <scope>NUCLEOTIDE SEQUENCE [LARGE SCALE GENOMIC DNA]</scope>
    <source>
        <strain evidence="9">S2_005_003_R2_41</strain>
    </source>
</reference>
<feature type="transmembrane region" description="Helical" evidence="7">
    <location>
        <begin position="144"/>
        <end position="164"/>
    </location>
</feature>
<feature type="transmembrane region" description="Helical" evidence="7">
    <location>
        <begin position="288"/>
        <end position="306"/>
    </location>
</feature>
<dbReference type="Pfam" id="PF06808">
    <property type="entry name" value="DctM"/>
    <property type="match status" value="1"/>
</dbReference>
<gene>
    <name evidence="9" type="ORF">DI563_06925</name>
</gene>
<evidence type="ECO:0000259" key="8">
    <source>
        <dbReference type="Pfam" id="PF06808"/>
    </source>
</evidence>
<evidence type="ECO:0000313" key="9">
    <source>
        <dbReference type="EMBL" id="PZQ76485.1"/>
    </source>
</evidence>
<keyword evidence="4 7" id="KW-0812">Transmembrane</keyword>
<feature type="transmembrane region" description="Helical" evidence="7">
    <location>
        <begin position="59"/>
        <end position="79"/>
    </location>
</feature>
<feature type="domain" description="TRAP C4-dicarboxylate transport system permease DctM subunit" evidence="8">
    <location>
        <begin position="11"/>
        <end position="429"/>
    </location>
</feature>
<dbReference type="GO" id="GO:0005886">
    <property type="term" value="C:plasma membrane"/>
    <property type="evidence" value="ECO:0007669"/>
    <property type="project" value="UniProtKB-SubCell"/>
</dbReference>
<comment type="caution">
    <text evidence="9">The sequence shown here is derived from an EMBL/GenBank/DDBJ whole genome shotgun (WGS) entry which is preliminary data.</text>
</comment>
<feature type="transmembrane region" description="Helical" evidence="7">
    <location>
        <begin position="99"/>
        <end position="132"/>
    </location>
</feature>
<proteinExistence type="inferred from homology"/>
<dbReference type="InterPro" id="IPR004681">
    <property type="entry name" value="TRAP_DctM"/>
</dbReference>
<dbReference type="NCBIfam" id="TIGR00786">
    <property type="entry name" value="dctM"/>
    <property type="match status" value="1"/>
</dbReference>
<feature type="transmembrane region" description="Helical" evidence="7">
    <location>
        <begin position="412"/>
        <end position="433"/>
    </location>
</feature>
<evidence type="ECO:0000256" key="2">
    <source>
        <dbReference type="ARBA" id="ARBA00022475"/>
    </source>
</evidence>
<evidence type="ECO:0000256" key="6">
    <source>
        <dbReference type="ARBA" id="ARBA00023136"/>
    </source>
</evidence>
<name>A0A2W5QNQ0_VARPD</name>
<feature type="transmembrane region" description="Helical" evidence="7">
    <location>
        <begin position="249"/>
        <end position="267"/>
    </location>
</feature>
<comment type="subunit">
    <text evidence="7">The complex comprises the extracytoplasmic solute receptor protein and the two transmembrane proteins.</text>
</comment>
<keyword evidence="6 7" id="KW-0472">Membrane</keyword>
<dbReference type="EMBL" id="QFPP01000051">
    <property type="protein sequence ID" value="PZQ76485.1"/>
    <property type="molecule type" value="Genomic_DNA"/>
</dbReference>
<keyword evidence="3 7" id="KW-0997">Cell inner membrane</keyword>
<feature type="transmembrane region" description="Helical" evidence="7">
    <location>
        <begin position="6"/>
        <end position="38"/>
    </location>
</feature>
<organism evidence="9 10">
    <name type="scientific">Variovorax paradoxus</name>
    <dbReference type="NCBI Taxonomy" id="34073"/>
    <lineage>
        <taxon>Bacteria</taxon>
        <taxon>Pseudomonadati</taxon>
        <taxon>Pseudomonadota</taxon>
        <taxon>Betaproteobacteria</taxon>
        <taxon>Burkholderiales</taxon>
        <taxon>Comamonadaceae</taxon>
        <taxon>Variovorax</taxon>
    </lineage>
</organism>
<feature type="transmembrane region" description="Helical" evidence="7">
    <location>
        <begin position="344"/>
        <end position="363"/>
    </location>
</feature>
<keyword evidence="7" id="KW-0813">Transport</keyword>
<comment type="similarity">
    <text evidence="7">Belongs to the TRAP transporter large permease family.</text>
</comment>
<dbReference type="PIRSF" id="PIRSF006066">
    <property type="entry name" value="HI0050"/>
    <property type="match status" value="1"/>
</dbReference>
<evidence type="ECO:0000256" key="4">
    <source>
        <dbReference type="ARBA" id="ARBA00022692"/>
    </source>
</evidence>
<dbReference type="AlphaFoldDB" id="A0A2W5QNQ0"/>
<feature type="transmembrane region" description="Helical" evidence="7">
    <location>
        <begin position="312"/>
        <end position="337"/>
    </location>
</feature>
<dbReference type="InterPro" id="IPR010656">
    <property type="entry name" value="DctM"/>
</dbReference>
<comment type="function">
    <text evidence="7">Part of the tripartite ATP-independent periplasmic (TRAP) transport system.</text>
</comment>
<dbReference type="PANTHER" id="PTHR33362">
    <property type="entry name" value="SIALIC ACID TRAP TRANSPORTER PERMEASE PROTEIN SIAT-RELATED"/>
    <property type="match status" value="1"/>
</dbReference>
<evidence type="ECO:0000313" key="10">
    <source>
        <dbReference type="Proteomes" id="UP000249135"/>
    </source>
</evidence>
<evidence type="ECO:0000256" key="7">
    <source>
        <dbReference type="RuleBase" id="RU369079"/>
    </source>
</evidence>
<accession>A0A2W5QNQ0</accession>
<feature type="transmembrane region" description="Helical" evidence="7">
    <location>
        <begin position="222"/>
        <end position="243"/>
    </location>
</feature>
<sequence length="440" mass="46279">MGVELLTVVLFGSLFALIFLGVPLAFALGSVAVVVGYFEWGPMALHLLAGHVKSATFNYTLVSIPFFMFMAGILNKAGVANDLYHAIHVLFGPLRGGLAVGTVLACTIIAAMSGVSAVGVLAMGSLALPAMLARGYDKHMSMGTILAGGALGQLIPPSVLGIVYSGLANLSVGQVFLSGLMPGLLLASLFIAYVLLKSWINPAAGPAMPAEERARITGRERIASLLGIVPVALLILAVLGAMFTGIAGPTEAAAVGAVGSMVIGFARRSLRWGDIADAARETLKSTSMVIWIAIASLVFVSVYAGIGGDKLVRSLLIGMDLPAWVVMTIMMVILFLLGMVMDPIGIIFLTTPIFLPIVVALGFDPLWYGGMLIINLEMSYLTPPFGYNLFYLNSVAPKGISMKDIYKSTPPFIALQGLGLVICAFAPQIITWLPRYVLGQ</sequence>
<protein>
    <recommendedName>
        <fullName evidence="7">TRAP transporter large permease protein</fullName>
    </recommendedName>
</protein>
<feature type="transmembrane region" description="Helical" evidence="7">
    <location>
        <begin position="176"/>
        <end position="196"/>
    </location>
</feature>
<comment type="subcellular location">
    <subcellularLocation>
        <location evidence="1 7">Cell inner membrane</location>
        <topology evidence="1 7">Multi-pass membrane protein</topology>
    </subcellularLocation>
</comment>
<dbReference type="PANTHER" id="PTHR33362:SF7">
    <property type="entry name" value="SLL1103 PROTEIN"/>
    <property type="match status" value="1"/>
</dbReference>
<dbReference type="GO" id="GO:0022857">
    <property type="term" value="F:transmembrane transporter activity"/>
    <property type="evidence" value="ECO:0007669"/>
    <property type="project" value="UniProtKB-UniRule"/>
</dbReference>
<keyword evidence="2" id="KW-1003">Cell membrane</keyword>
<keyword evidence="5 7" id="KW-1133">Transmembrane helix</keyword>
<evidence type="ECO:0000256" key="3">
    <source>
        <dbReference type="ARBA" id="ARBA00022519"/>
    </source>
</evidence>
<evidence type="ECO:0000256" key="5">
    <source>
        <dbReference type="ARBA" id="ARBA00022989"/>
    </source>
</evidence>
<dbReference type="Proteomes" id="UP000249135">
    <property type="component" value="Unassembled WGS sequence"/>
</dbReference>
<evidence type="ECO:0000256" key="1">
    <source>
        <dbReference type="ARBA" id="ARBA00004429"/>
    </source>
</evidence>